<comment type="caution">
    <text evidence="4">The sequence shown here is derived from an EMBL/GenBank/DDBJ whole genome shotgun (WGS) entry which is preliminary data.</text>
</comment>
<evidence type="ECO:0000256" key="2">
    <source>
        <dbReference type="ARBA" id="ARBA00022801"/>
    </source>
</evidence>
<reference evidence="4" key="1">
    <citation type="submission" date="2022-12" db="EMBL/GenBank/DDBJ databases">
        <title>Draft genome assemblies for two species of Escallonia (Escalloniales).</title>
        <authorList>
            <person name="Chanderbali A."/>
            <person name="Dervinis C."/>
            <person name="Anghel I."/>
            <person name="Soltis D."/>
            <person name="Soltis P."/>
            <person name="Zapata F."/>
        </authorList>
    </citation>
    <scope>NUCLEOTIDE SEQUENCE</scope>
    <source>
        <strain evidence="4">UCBG92.1500</strain>
        <tissue evidence="4">Leaf</tissue>
    </source>
</reference>
<dbReference type="Proteomes" id="UP001187471">
    <property type="component" value="Unassembled WGS sequence"/>
</dbReference>
<dbReference type="Gene3D" id="2.30.40.10">
    <property type="entry name" value="Urease, subunit C, domain 1"/>
    <property type="match status" value="2"/>
</dbReference>
<dbReference type="PANTHER" id="PTHR43440:SF1">
    <property type="entry name" value="UREASE"/>
    <property type="match status" value="1"/>
</dbReference>
<protein>
    <recommendedName>
        <fullName evidence="3">Urease alpha-subunit N-terminal domain-containing protein</fullName>
    </recommendedName>
</protein>
<name>A0AA88UQ17_9ASTE</name>
<sequence>MASLMMPISHRSALEAVHTRRLGNAEMKNSSKGVIEEGSAICTTIYRESYANITNMYGPTAGDKIRLGDTEQVAEIERDFAVYGDECASGGIFEADIGIKGGGIVSLGKAGNPDIINGVLCDVIIGLSRMFHSSNSGRDMSTHKASAI</sequence>
<evidence type="ECO:0000256" key="1">
    <source>
        <dbReference type="ARBA" id="ARBA00022723"/>
    </source>
</evidence>
<organism evidence="4 5">
    <name type="scientific">Escallonia rubra</name>
    <dbReference type="NCBI Taxonomy" id="112253"/>
    <lineage>
        <taxon>Eukaryota</taxon>
        <taxon>Viridiplantae</taxon>
        <taxon>Streptophyta</taxon>
        <taxon>Embryophyta</taxon>
        <taxon>Tracheophyta</taxon>
        <taxon>Spermatophyta</taxon>
        <taxon>Magnoliopsida</taxon>
        <taxon>eudicotyledons</taxon>
        <taxon>Gunneridae</taxon>
        <taxon>Pentapetalae</taxon>
        <taxon>asterids</taxon>
        <taxon>campanulids</taxon>
        <taxon>Escalloniales</taxon>
        <taxon>Escalloniaceae</taxon>
        <taxon>Escallonia</taxon>
    </lineage>
</organism>
<feature type="domain" description="Urease alpha-subunit N-terminal" evidence="3">
    <location>
        <begin position="45"/>
        <end position="91"/>
    </location>
</feature>
<dbReference type="Pfam" id="PF00449">
    <property type="entry name" value="Urease_alpha"/>
    <property type="match status" value="1"/>
</dbReference>
<keyword evidence="2" id="KW-0378">Hydrolase</keyword>
<evidence type="ECO:0000313" key="5">
    <source>
        <dbReference type="Proteomes" id="UP001187471"/>
    </source>
</evidence>
<keyword evidence="5" id="KW-1185">Reference proteome</keyword>
<dbReference type="SUPFAM" id="SSF51338">
    <property type="entry name" value="Composite domain of metallo-dependent hydrolases"/>
    <property type="match status" value="1"/>
</dbReference>
<dbReference type="EMBL" id="JAVXUO010000339">
    <property type="protein sequence ID" value="KAK2993179.1"/>
    <property type="molecule type" value="Genomic_DNA"/>
</dbReference>
<keyword evidence="1" id="KW-0479">Metal-binding</keyword>
<dbReference type="AlphaFoldDB" id="A0AA88UQ17"/>
<proteinExistence type="predicted"/>
<gene>
    <name evidence="4" type="ORF">RJ640_030803</name>
</gene>
<evidence type="ECO:0000313" key="4">
    <source>
        <dbReference type="EMBL" id="KAK2993179.1"/>
    </source>
</evidence>
<dbReference type="InterPro" id="IPR011059">
    <property type="entry name" value="Metal-dep_hydrolase_composite"/>
</dbReference>
<dbReference type="GO" id="GO:0016810">
    <property type="term" value="F:hydrolase activity, acting on carbon-nitrogen (but not peptide) bonds"/>
    <property type="evidence" value="ECO:0007669"/>
    <property type="project" value="InterPro"/>
</dbReference>
<accession>A0AA88UQ17</accession>
<evidence type="ECO:0000259" key="3">
    <source>
        <dbReference type="Pfam" id="PF00449"/>
    </source>
</evidence>
<dbReference type="InterPro" id="IPR050112">
    <property type="entry name" value="Urease_alpha_subunit"/>
</dbReference>
<dbReference type="PANTHER" id="PTHR43440">
    <property type="entry name" value="UREASE"/>
    <property type="match status" value="1"/>
</dbReference>
<dbReference type="InterPro" id="IPR011612">
    <property type="entry name" value="Urease_alpha_N_dom"/>
</dbReference>
<dbReference type="GO" id="GO:0046872">
    <property type="term" value="F:metal ion binding"/>
    <property type="evidence" value="ECO:0007669"/>
    <property type="project" value="UniProtKB-KW"/>
</dbReference>